<name>A0A564VG14_BIFLI</name>
<dbReference type="AlphaFoldDB" id="A0A564VG14"/>
<evidence type="ECO:0000313" key="2">
    <source>
        <dbReference type="Proteomes" id="UP000345266"/>
    </source>
</evidence>
<gene>
    <name evidence="1" type="ORF">BLJG463_00845</name>
</gene>
<proteinExistence type="predicted"/>
<dbReference type="EMBL" id="CABHNT010000018">
    <property type="protein sequence ID" value="VUX31339.1"/>
    <property type="molecule type" value="Genomic_DNA"/>
</dbReference>
<evidence type="ECO:0000313" key="1">
    <source>
        <dbReference type="EMBL" id="VUX31339.1"/>
    </source>
</evidence>
<dbReference type="Proteomes" id="UP000345266">
    <property type="component" value="Unassembled WGS sequence"/>
</dbReference>
<accession>A0A564VG14</accession>
<organism evidence="1 2">
    <name type="scientific">Bifidobacterium longum subsp. infantis</name>
    <dbReference type="NCBI Taxonomy" id="1682"/>
    <lineage>
        <taxon>Bacteria</taxon>
        <taxon>Bacillati</taxon>
        <taxon>Actinomycetota</taxon>
        <taxon>Actinomycetes</taxon>
        <taxon>Bifidobacteriales</taxon>
        <taxon>Bifidobacteriaceae</taxon>
        <taxon>Bifidobacterium</taxon>
    </lineage>
</organism>
<sequence length="122" mass="13402">MHCATICTSRLNDLLGVPFAENQQQTGGRIHYVLFSPWAVRSNGALDSCDSPLMKLLVRAIYAIVGVSVEEAIAPITHLIDNPPHTALSAFIKTKPVDLTMNTFDRGTAVRLDDITKKLLNR</sequence>
<protein>
    <recommendedName>
        <fullName evidence="3">Oxidoreductase</fullName>
    </recommendedName>
</protein>
<evidence type="ECO:0008006" key="3">
    <source>
        <dbReference type="Google" id="ProtNLM"/>
    </source>
</evidence>
<reference evidence="1 2" key="1">
    <citation type="submission" date="2019-07" db="EMBL/GenBank/DDBJ databases">
        <authorList>
            <person name="Hibberd C M."/>
            <person name="Gehrig L. J."/>
            <person name="Chang H.-W."/>
            <person name="Venkatesh S."/>
        </authorList>
    </citation>
    <scope>NUCLEOTIDE SEQUENCE [LARGE SCALE GENOMIC DNA]</scope>
    <source>
        <strain evidence="1">Bifidobacterium_longum_subsp_infantis_JG_Bg463</strain>
    </source>
</reference>